<proteinExistence type="predicted"/>
<reference evidence="2" key="1">
    <citation type="submission" date="2022-10" db="EMBL/GenBank/DDBJ databases">
        <title>Fusarium specimens isolated from Avocado Roots.</title>
        <authorList>
            <person name="Stajich J."/>
            <person name="Roper C."/>
            <person name="Heimlech-Rivalta G."/>
        </authorList>
    </citation>
    <scope>NUCLEOTIDE SEQUENCE</scope>
    <source>
        <strain evidence="2">CF00143</strain>
    </source>
</reference>
<feature type="compositionally biased region" description="Low complexity" evidence="1">
    <location>
        <begin position="1"/>
        <end position="14"/>
    </location>
</feature>
<feature type="region of interest" description="Disordered" evidence="1">
    <location>
        <begin position="1"/>
        <end position="36"/>
    </location>
</feature>
<organism evidence="2 3">
    <name type="scientific">Fusarium irregulare</name>
    <dbReference type="NCBI Taxonomy" id="2494466"/>
    <lineage>
        <taxon>Eukaryota</taxon>
        <taxon>Fungi</taxon>
        <taxon>Dikarya</taxon>
        <taxon>Ascomycota</taxon>
        <taxon>Pezizomycotina</taxon>
        <taxon>Sordariomycetes</taxon>
        <taxon>Hypocreomycetidae</taxon>
        <taxon>Hypocreales</taxon>
        <taxon>Nectriaceae</taxon>
        <taxon>Fusarium</taxon>
        <taxon>Fusarium incarnatum-equiseti species complex</taxon>
    </lineage>
</organism>
<sequence length="65" mass="7256">MCCGPSSSSSQTSSKIKRRNVSPLISTPYEKTTEGPAPVMYTAEKYEDLKKAREGANRRWAPIYT</sequence>
<gene>
    <name evidence="2" type="ORF">NW766_012185</name>
</gene>
<name>A0A9W8PE56_9HYPO</name>
<protein>
    <submittedName>
        <fullName evidence="2">Uncharacterized protein</fullName>
    </submittedName>
</protein>
<keyword evidence="3" id="KW-1185">Reference proteome</keyword>
<dbReference type="AlphaFoldDB" id="A0A9W8PE56"/>
<evidence type="ECO:0000313" key="3">
    <source>
        <dbReference type="Proteomes" id="UP001152130"/>
    </source>
</evidence>
<evidence type="ECO:0000313" key="2">
    <source>
        <dbReference type="EMBL" id="KAJ4003733.1"/>
    </source>
</evidence>
<dbReference type="EMBL" id="JAPDHF010000026">
    <property type="protein sequence ID" value="KAJ4003733.1"/>
    <property type="molecule type" value="Genomic_DNA"/>
</dbReference>
<evidence type="ECO:0000256" key="1">
    <source>
        <dbReference type="SAM" id="MobiDB-lite"/>
    </source>
</evidence>
<accession>A0A9W8PE56</accession>
<dbReference type="OrthoDB" id="10403196at2759"/>
<comment type="caution">
    <text evidence="2">The sequence shown here is derived from an EMBL/GenBank/DDBJ whole genome shotgun (WGS) entry which is preliminary data.</text>
</comment>
<dbReference type="Proteomes" id="UP001152130">
    <property type="component" value="Unassembled WGS sequence"/>
</dbReference>